<organism evidence="4 5">
    <name type="scientific">candidate division TA06 bacterium DG_78</name>
    <dbReference type="NCBI Taxonomy" id="1703772"/>
    <lineage>
        <taxon>Bacteria</taxon>
        <taxon>Bacteria division TA06</taxon>
    </lineage>
</organism>
<dbReference type="EMBL" id="LJNI01000019">
    <property type="protein sequence ID" value="KPJ74005.1"/>
    <property type="molecule type" value="Genomic_DNA"/>
</dbReference>
<dbReference type="Gene3D" id="3.40.630.30">
    <property type="match status" value="1"/>
</dbReference>
<evidence type="ECO:0000313" key="4">
    <source>
        <dbReference type="EMBL" id="KPJ74005.1"/>
    </source>
</evidence>
<dbReference type="PANTHER" id="PTHR43072:SF23">
    <property type="entry name" value="UPF0039 PROTEIN C11D3.02C"/>
    <property type="match status" value="1"/>
</dbReference>
<accession>A0A0S7YGW0</accession>
<dbReference type="CDD" id="cd04301">
    <property type="entry name" value="NAT_SF"/>
    <property type="match status" value="1"/>
</dbReference>
<dbReference type="InterPro" id="IPR016181">
    <property type="entry name" value="Acyl_CoA_acyltransferase"/>
</dbReference>
<keyword evidence="1 4" id="KW-0808">Transferase</keyword>
<dbReference type="SUPFAM" id="SSF55729">
    <property type="entry name" value="Acyl-CoA N-acyltransferases (Nat)"/>
    <property type="match status" value="1"/>
</dbReference>
<feature type="domain" description="N-acetyltransferase" evidence="3">
    <location>
        <begin position="1"/>
        <end position="162"/>
    </location>
</feature>
<evidence type="ECO:0000259" key="3">
    <source>
        <dbReference type="PROSITE" id="PS51186"/>
    </source>
</evidence>
<proteinExistence type="predicted"/>
<sequence length="168" mass="18838">MTIRRATIDDLVLITEIYNEAIHETVATFDTTPKTAEEQKIWFNNHGSKNPIMVVEHDGCVVGWAALSAWSDRCAYADTAEVSLYIQEEYRGKGIGRRLLAAIIQEGEKTGLHTVIARIAEGNEISVHLHESVGFEKIGVMREVGRKFGKLLDVYLMQKIYTNPTSSK</sequence>
<protein>
    <submittedName>
        <fullName evidence="4">GCN5 family acetyltransferase</fullName>
    </submittedName>
</protein>
<evidence type="ECO:0000256" key="1">
    <source>
        <dbReference type="ARBA" id="ARBA00022679"/>
    </source>
</evidence>
<name>A0A0S7YGW0_UNCT6</name>
<dbReference type="Pfam" id="PF00583">
    <property type="entry name" value="Acetyltransf_1"/>
    <property type="match status" value="1"/>
</dbReference>
<dbReference type="AlphaFoldDB" id="A0A0S7YGW0"/>
<gene>
    <name evidence="4" type="ORF">AMJ52_02335</name>
</gene>
<dbReference type="Proteomes" id="UP000051012">
    <property type="component" value="Unassembled WGS sequence"/>
</dbReference>
<dbReference type="PROSITE" id="PS51186">
    <property type="entry name" value="GNAT"/>
    <property type="match status" value="1"/>
</dbReference>
<evidence type="ECO:0000256" key="2">
    <source>
        <dbReference type="ARBA" id="ARBA00023315"/>
    </source>
</evidence>
<dbReference type="PANTHER" id="PTHR43072">
    <property type="entry name" value="N-ACETYLTRANSFERASE"/>
    <property type="match status" value="1"/>
</dbReference>
<dbReference type="InterPro" id="IPR000182">
    <property type="entry name" value="GNAT_dom"/>
</dbReference>
<evidence type="ECO:0000313" key="5">
    <source>
        <dbReference type="Proteomes" id="UP000051012"/>
    </source>
</evidence>
<comment type="caution">
    <text evidence="4">The sequence shown here is derived from an EMBL/GenBank/DDBJ whole genome shotgun (WGS) entry which is preliminary data.</text>
</comment>
<keyword evidence="2" id="KW-0012">Acyltransferase</keyword>
<dbReference type="GO" id="GO:0016747">
    <property type="term" value="F:acyltransferase activity, transferring groups other than amino-acyl groups"/>
    <property type="evidence" value="ECO:0007669"/>
    <property type="project" value="InterPro"/>
</dbReference>
<reference evidence="4 5" key="1">
    <citation type="journal article" date="2015" name="Microbiome">
        <title>Genomic resolution of linkages in carbon, nitrogen, and sulfur cycling among widespread estuary sediment bacteria.</title>
        <authorList>
            <person name="Baker B.J."/>
            <person name="Lazar C.S."/>
            <person name="Teske A.P."/>
            <person name="Dick G.J."/>
        </authorList>
    </citation>
    <scope>NUCLEOTIDE SEQUENCE [LARGE SCALE GENOMIC DNA]</scope>
    <source>
        <strain evidence="4">DG_78</strain>
    </source>
</reference>